<gene>
    <name evidence="1" type="ORF">OE88DRAFT_568796</name>
</gene>
<dbReference type="AlphaFoldDB" id="A0A5C3MU06"/>
<name>A0A5C3MU06_9AGAM</name>
<protein>
    <submittedName>
        <fullName evidence="1">Uncharacterized protein</fullName>
    </submittedName>
</protein>
<organism evidence="1 2">
    <name type="scientific">Heliocybe sulcata</name>
    <dbReference type="NCBI Taxonomy" id="5364"/>
    <lineage>
        <taxon>Eukaryota</taxon>
        <taxon>Fungi</taxon>
        <taxon>Dikarya</taxon>
        <taxon>Basidiomycota</taxon>
        <taxon>Agaricomycotina</taxon>
        <taxon>Agaricomycetes</taxon>
        <taxon>Gloeophyllales</taxon>
        <taxon>Gloeophyllaceae</taxon>
        <taxon>Heliocybe</taxon>
    </lineage>
</organism>
<keyword evidence="2" id="KW-1185">Reference proteome</keyword>
<evidence type="ECO:0000313" key="2">
    <source>
        <dbReference type="Proteomes" id="UP000305948"/>
    </source>
</evidence>
<dbReference type="Proteomes" id="UP000305948">
    <property type="component" value="Unassembled WGS sequence"/>
</dbReference>
<reference evidence="1 2" key="1">
    <citation type="journal article" date="2019" name="Nat. Ecol. Evol.">
        <title>Megaphylogeny resolves global patterns of mushroom evolution.</title>
        <authorList>
            <person name="Varga T."/>
            <person name="Krizsan K."/>
            <person name="Foldi C."/>
            <person name="Dima B."/>
            <person name="Sanchez-Garcia M."/>
            <person name="Sanchez-Ramirez S."/>
            <person name="Szollosi G.J."/>
            <person name="Szarkandi J.G."/>
            <person name="Papp V."/>
            <person name="Albert L."/>
            <person name="Andreopoulos W."/>
            <person name="Angelini C."/>
            <person name="Antonin V."/>
            <person name="Barry K.W."/>
            <person name="Bougher N.L."/>
            <person name="Buchanan P."/>
            <person name="Buyck B."/>
            <person name="Bense V."/>
            <person name="Catcheside P."/>
            <person name="Chovatia M."/>
            <person name="Cooper J."/>
            <person name="Damon W."/>
            <person name="Desjardin D."/>
            <person name="Finy P."/>
            <person name="Geml J."/>
            <person name="Haridas S."/>
            <person name="Hughes K."/>
            <person name="Justo A."/>
            <person name="Karasinski D."/>
            <person name="Kautmanova I."/>
            <person name="Kiss B."/>
            <person name="Kocsube S."/>
            <person name="Kotiranta H."/>
            <person name="LaButti K.M."/>
            <person name="Lechner B.E."/>
            <person name="Liimatainen K."/>
            <person name="Lipzen A."/>
            <person name="Lukacs Z."/>
            <person name="Mihaltcheva S."/>
            <person name="Morgado L.N."/>
            <person name="Niskanen T."/>
            <person name="Noordeloos M.E."/>
            <person name="Ohm R.A."/>
            <person name="Ortiz-Santana B."/>
            <person name="Ovrebo C."/>
            <person name="Racz N."/>
            <person name="Riley R."/>
            <person name="Savchenko A."/>
            <person name="Shiryaev A."/>
            <person name="Soop K."/>
            <person name="Spirin V."/>
            <person name="Szebenyi C."/>
            <person name="Tomsovsky M."/>
            <person name="Tulloss R.E."/>
            <person name="Uehling J."/>
            <person name="Grigoriev I.V."/>
            <person name="Vagvolgyi C."/>
            <person name="Papp T."/>
            <person name="Martin F.M."/>
            <person name="Miettinen O."/>
            <person name="Hibbett D.S."/>
            <person name="Nagy L.G."/>
        </authorList>
    </citation>
    <scope>NUCLEOTIDE SEQUENCE [LARGE SCALE GENOMIC DNA]</scope>
    <source>
        <strain evidence="1 2">OMC1185</strain>
    </source>
</reference>
<dbReference type="EMBL" id="ML213520">
    <property type="protein sequence ID" value="TFK48295.1"/>
    <property type="molecule type" value="Genomic_DNA"/>
</dbReference>
<accession>A0A5C3MU06</accession>
<sequence length="176" mass="19247">MIGAFVLFMEPGTSSLRQAHTHAWAVDEVYQRTAVKLLFHHFHLLAPSWGSSVSSSFPDPCSGCVMSSLFSGFLISACHWPPPPLCSVSVVSSDQSGSGSHAFCFLPHYPVSISGAQVFTILSSVYCQGGIPQYHLRCGATTHLPRAGRKQSFLQCPICRPDLEYFSEHVEIFTLP</sequence>
<proteinExistence type="predicted"/>
<evidence type="ECO:0000313" key="1">
    <source>
        <dbReference type="EMBL" id="TFK48295.1"/>
    </source>
</evidence>